<evidence type="ECO:0000313" key="1">
    <source>
        <dbReference type="Proteomes" id="UP001732720"/>
    </source>
</evidence>
<dbReference type="GO" id="GO:0005739">
    <property type="term" value="C:mitochondrion"/>
    <property type="evidence" value="ECO:0007669"/>
    <property type="project" value="UniProtKB-SubCell"/>
</dbReference>
<proteinExistence type="predicted"/>
<dbReference type="CTD" id="51295"/>
<dbReference type="InterPro" id="IPR029342">
    <property type="entry name" value="ECIST_C"/>
</dbReference>
<dbReference type="GO" id="GO:0045087">
    <property type="term" value="P:innate immune response"/>
    <property type="evidence" value="ECO:0007669"/>
    <property type="project" value="UniProtKB-KW"/>
</dbReference>
<sequence>MGRRKSKRKPPPKKKMTGTLETQFTCPFCNHEKSCDVKMDRARNTGVISCTVCLEEFQTPITCILGKSPEWKRDWDSQGCPVQGGGLTGRGMSWVQASLLARGLCRGWGGICGAALTGAPFSQHHTSSKALRIAKNTSLRKEPAQQLLRDISWCHIPAAVLCPQVPLRGLHCSTATHNNEMSLVPRPPKPQQRPIKALEPHEELFRQSSDGERDKASFVRAVQNFGQHSVRKRGHVDFIYLALRKMPEYHVERDLTVYNLLLDVFPKEVFRPRNFIQRIFIHYPRQQECGLAVLEQMEKYGVMPNKETEFLLLQIFGHKSYPMLKFLRMRLWLTRFKNSNPFPVPWDLPQDPVDLAKLGLRHIEPSLSAKVTIYQMPLSNDQTGTEDPTQPHIVGIQSLDQKVALANHNPARPIFVEGPFSLWLRNKCIYYHILRADLPSPEEREVEEIPEEWNLYYPMKLDLEYGRSSWDDYEFDINKVEEGPVFAMCMAGAHDQPTLAKWIQGLQETNPALAQIPVIFRLAGSSGELLTSSGLEETPLPTSEGQEEEDNHLQKQQQGQS</sequence>
<dbReference type="GO" id="GO:0007178">
    <property type="term" value="P:cell surface receptor protein serine/threonine kinase signaling pathway"/>
    <property type="evidence" value="ECO:0007669"/>
    <property type="project" value="TreeGrafter"/>
</dbReference>
<organism evidence="2">
    <name type="scientific">Castor canadensis</name>
    <name type="common">American beaver</name>
    <dbReference type="NCBI Taxonomy" id="51338"/>
    <lineage>
        <taxon>Eukaryota</taxon>
        <taxon>Metazoa</taxon>
        <taxon>Chordata</taxon>
        <taxon>Craniata</taxon>
        <taxon>Vertebrata</taxon>
        <taxon>Euteleostomi</taxon>
        <taxon>Mammalia</taxon>
        <taxon>Eutheria</taxon>
        <taxon>Euarchontoglires</taxon>
        <taxon>Glires</taxon>
        <taxon>Rodentia</taxon>
        <taxon>Castorimorpha</taxon>
        <taxon>Castoridae</taxon>
        <taxon>Castor</taxon>
    </lineage>
</organism>
<dbReference type="InterPro" id="IPR046448">
    <property type="entry name" value="ECSIT_N"/>
</dbReference>
<accession>A0A8B7VDM5</accession>
<keyword evidence="1" id="KW-1185">Reference proteome</keyword>
<dbReference type="OrthoDB" id="10064298at2759"/>
<dbReference type="Proteomes" id="UP001732720">
    <property type="component" value="Chromosome 14"/>
</dbReference>
<evidence type="ECO:0000313" key="2">
    <source>
        <dbReference type="RefSeq" id="XP_020028860.2"/>
    </source>
</evidence>
<dbReference type="PANTHER" id="PTHR13113:SF1">
    <property type="entry name" value="EVOLUTIONARILY CONSERVED SIGNALING INTERMEDIATE IN TOLL PATHWAY, MITOCHONDRIAL"/>
    <property type="match status" value="1"/>
</dbReference>
<reference evidence="2" key="1">
    <citation type="submission" date="2025-08" db="UniProtKB">
        <authorList>
            <consortium name="RefSeq"/>
        </authorList>
    </citation>
    <scope>IDENTIFICATION</scope>
</reference>
<name>A0A8B7VDM5_CASCN</name>
<dbReference type="GO" id="GO:0005634">
    <property type="term" value="C:nucleus"/>
    <property type="evidence" value="ECO:0007669"/>
    <property type="project" value="UniProtKB-SubCell"/>
</dbReference>
<dbReference type="SMART" id="SM01284">
    <property type="entry name" value="ECSIT_Cterm"/>
    <property type="match status" value="1"/>
</dbReference>
<dbReference type="Pfam" id="PF06239">
    <property type="entry name" value="ECSIT_N"/>
    <property type="match status" value="1"/>
</dbReference>
<dbReference type="RefSeq" id="XP_020028860.2">
    <property type="nucleotide sequence ID" value="XM_020173271.2"/>
</dbReference>
<dbReference type="InterPro" id="IPR010418">
    <property type="entry name" value="ECSIT"/>
</dbReference>
<protein>
    <submittedName>
        <fullName evidence="2">Evolutionarily conserved signaling intermediate in Toll pathway, mitochondrial isoform X1</fullName>
    </submittedName>
</protein>
<dbReference type="KEGG" id="ccan:109692584"/>
<gene>
    <name evidence="2" type="primary">Ecsit</name>
</gene>
<dbReference type="Pfam" id="PF14784">
    <property type="entry name" value="ECSIT_C"/>
    <property type="match status" value="1"/>
</dbReference>
<dbReference type="PANTHER" id="PTHR13113">
    <property type="entry name" value="ECSIT EVOLUTIONARILY CONSERVED SIGNALING INTERMEDIATE IN TOLL PATHWAYS"/>
    <property type="match status" value="1"/>
</dbReference>